<dbReference type="InterPro" id="IPR002881">
    <property type="entry name" value="DUF58"/>
</dbReference>
<dbReference type="HOGENOM" id="CLU_054927_3_0_5"/>
<dbReference type="eggNOG" id="COG1721">
    <property type="taxonomic scope" value="Bacteria"/>
</dbReference>
<dbReference type="STRING" id="438753.AZC_3510"/>
<evidence type="ECO:0000313" key="2">
    <source>
        <dbReference type="EMBL" id="BAF89508.1"/>
    </source>
</evidence>
<dbReference type="AlphaFoldDB" id="A8IEM3"/>
<name>A8IEM3_AZOC5</name>
<evidence type="ECO:0000313" key="3">
    <source>
        <dbReference type="Proteomes" id="UP000000270"/>
    </source>
</evidence>
<proteinExistence type="predicted"/>
<dbReference type="EMBL" id="AP009384">
    <property type="protein sequence ID" value="BAF89508.1"/>
    <property type="molecule type" value="Genomic_DNA"/>
</dbReference>
<dbReference type="Pfam" id="PF01882">
    <property type="entry name" value="DUF58"/>
    <property type="match status" value="1"/>
</dbReference>
<reference evidence="2 3" key="4">
    <citation type="journal article" date="2009" name="Appl. Environ. Microbiol.">
        <title>Comparative genome-wide transcriptional profiling of Azorhizobium caulinodans ORS571 grown under free-living and symbiotic conditions.</title>
        <authorList>
            <person name="Tsukada S."/>
            <person name="Aono T."/>
            <person name="Akiba N."/>
            <person name="Lee KB."/>
            <person name="Liu CT."/>
            <person name="Toyazaki H."/>
            <person name="Oyaizu H."/>
        </authorList>
    </citation>
    <scope>NUCLEOTIDE SEQUENCE [LARGE SCALE GENOMIC DNA]</scope>
    <source>
        <strain evidence="3">ATCC 43989 / DSM 5975 / JCM 20966 / LMG 6465 / NBRC 14845 / NCIMB 13405 / ORS 571</strain>
    </source>
</reference>
<feature type="domain" description="DUF58" evidence="1">
    <location>
        <begin position="65"/>
        <end position="266"/>
    </location>
</feature>
<protein>
    <recommendedName>
        <fullName evidence="1">DUF58 domain-containing protein</fullName>
    </recommendedName>
</protein>
<reference evidence="3" key="2">
    <citation type="submission" date="2007-04" db="EMBL/GenBank/DDBJ databases">
        <title>Complete genome sequence of the nitrogen-fixing bacterium Azorhizobium caulinodans ORS571.</title>
        <authorList>
            <person name="Lee K.B."/>
            <person name="Backer P.D."/>
            <person name="Aono T."/>
            <person name="Liu C.T."/>
            <person name="Suzuki S."/>
            <person name="Suzuki T."/>
            <person name="Kaneko T."/>
            <person name="Yamada M."/>
            <person name="Tabata S."/>
            <person name="Kupfer D.M."/>
            <person name="Najar F.Z."/>
            <person name="Wiley G.B."/>
            <person name="Roe B."/>
            <person name="Binnewies T."/>
            <person name="Ussery D."/>
            <person name="Vereecke D."/>
            <person name="Gevers D."/>
            <person name="Holsters M."/>
            <person name="Oyaizu H."/>
        </authorList>
    </citation>
    <scope>NUCLEOTIDE SEQUENCE [LARGE SCALE GENOMIC DNA]</scope>
    <source>
        <strain evidence="3">ATCC 43989 / DSM 5975 / JCM 20966 / LMG 6465 / NBRC 14845 / NCIMB 13405 / ORS 571</strain>
    </source>
</reference>
<reference evidence="2 3" key="1">
    <citation type="journal article" date="2007" name="Appl. Environ. Microbiol.">
        <title>Rhizobial factors required for stem nodule maturation and maintenance in Sesbania rostrata-Azorhizobium caulinodans ORS571 symbiosis.</title>
        <authorList>
            <person name="Suzuki S."/>
            <person name="Aono T."/>
            <person name="Lee KB."/>
            <person name="Suzuki T."/>
            <person name="Liu CT."/>
            <person name="Miwa H."/>
            <person name="Wakao S."/>
            <person name="Iki T."/>
            <person name="Oyaizu H."/>
        </authorList>
    </citation>
    <scope>NUCLEOTIDE SEQUENCE [LARGE SCALE GENOMIC DNA]</scope>
    <source>
        <strain evidence="3">ATCC 43989 / DSM 5975 / JCM 20966 / LMG 6465 / NBRC 14845 / NCIMB 13405 / ORS 571</strain>
    </source>
</reference>
<dbReference type="PANTHER" id="PTHR33608:SF6">
    <property type="entry name" value="BLL2464 PROTEIN"/>
    <property type="match status" value="1"/>
</dbReference>
<accession>A8IEM3</accession>
<organism evidence="2 3">
    <name type="scientific">Azorhizobium caulinodans (strain ATCC 43989 / DSM 5975 / JCM 20966 / LMG 6465 / NBRC 14845 / NCIMB 13405 / ORS 571)</name>
    <dbReference type="NCBI Taxonomy" id="438753"/>
    <lineage>
        <taxon>Bacteria</taxon>
        <taxon>Pseudomonadati</taxon>
        <taxon>Pseudomonadota</taxon>
        <taxon>Alphaproteobacteria</taxon>
        <taxon>Hyphomicrobiales</taxon>
        <taxon>Xanthobacteraceae</taxon>
        <taxon>Azorhizobium</taxon>
    </lineage>
</organism>
<evidence type="ECO:0000259" key="1">
    <source>
        <dbReference type="Pfam" id="PF01882"/>
    </source>
</evidence>
<reference evidence="2 3" key="5">
    <citation type="journal article" date="2010" name="Appl. Environ. Microbiol.">
        <title>phrR-like gene praR of Azorhizobium caulinodans ORS571 is essential for symbiosis with Sesbania rostrata and is involved in expression of reb genes.</title>
        <authorList>
            <person name="Akiba N."/>
            <person name="Aono T."/>
            <person name="Toyazaki H."/>
            <person name="Sato S."/>
            <person name="Oyaizu H."/>
        </authorList>
    </citation>
    <scope>NUCLEOTIDE SEQUENCE [LARGE SCALE GENOMIC DNA]</scope>
    <source>
        <strain evidence="3">ATCC 43989 / DSM 5975 / JCM 20966 / LMG 6465 / NBRC 14845 / NCIMB 13405 / ORS 571</strain>
    </source>
</reference>
<dbReference type="PANTHER" id="PTHR33608">
    <property type="entry name" value="BLL2464 PROTEIN"/>
    <property type="match status" value="1"/>
</dbReference>
<reference evidence="2 3" key="3">
    <citation type="journal article" date="2008" name="BMC Genomics">
        <title>The genome of the versatile nitrogen fixer Azorhizobium caulinodans ORS571.</title>
        <authorList>
            <person name="Lee KB."/>
            <person name="Backer P.D."/>
            <person name="Aono T."/>
            <person name="Liu CT."/>
            <person name="Suzuki S."/>
            <person name="Suzuki T."/>
            <person name="Kaneko T."/>
            <person name="Yamada M."/>
            <person name="Tabata S."/>
            <person name="Kupfer D.M."/>
            <person name="Najar F.Z."/>
            <person name="Wiley G.B."/>
            <person name="Roe B."/>
            <person name="Binnewies T.T."/>
            <person name="Ussery D.W."/>
            <person name="D'Haeze W."/>
            <person name="Herder J.D."/>
            <person name="Gevers D."/>
            <person name="Vereecke D."/>
            <person name="Holsters M."/>
            <person name="Oyaizu H."/>
        </authorList>
    </citation>
    <scope>NUCLEOTIDE SEQUENCE [LARGE SCALE GENOMIC DNA]</scope>
    <source>
        <strain evidence="3">ATCC 43989 / DSM 5975 / JCM 20966 / LMG 6465 / NBRC 14845 / NCIMB 13405 / ORS 571</strain>
    </source>
</reference>
<sequence length="315" mass="34717">MALRPKDIPETAEAAAIGMAHLSHEASVLAAAMPRLVLEARRIAASVQHGVHGRRRSGSGENFWQYRRFTDGEPAARVDWRRSARDDHLYVREREWEAAHTVWIWPDLSASMDYASPKLEPKRHRALVVALALAELLVKGGERVGVPDILRPTASRRIMERMAEQLLLAQSLPGSLPPLFHPSPLSEVVLLGDFWSPTPEVVARIEALAGTGAHGHVVQIVDPAEETFPFSGRIAFREPEGGASITVGRAETWRADYETRVAAHREAIRAAANRLGWSFRVHRTDRPASELLLALHMRMGAGDAATSSVSTETRA</sequence>
<gene>
    <name evidence="2" type="ordered locus">AZC_3510</name>
</gene>
<keyword evidence="3" id="KW-1185">Reference proteome</keyword>
<dbReference type="KEGG" id="azc:AZC_3510"/>
<dbReference type="Proteomes" id="UP000000270">
    <property type="component" value="Chromosome"/>
</dbReference>
<reference evidence="2 3" key="6">
    <citation type="journal article" date="2011" name="Appl. Environ. Microbiol.">
        <title>Involvement of the azorhizobial chromosome partition gene (parA) in the onset of bacteroid differentiation during Sesbania rostrata stem nodule development.</title>
        <authorList>
            <person name="Liu CT."/>
            <person name="Lee KB."/>
            <person name="Wang YS."/>
            <person name="Peng MH."/>
            <person name="Lee KT."/>
            <person name="Suzuki S."/>
            <person name="Suzuki T."/>
            <person name="Oyaizu H."/>
        </authorList>
    </citation>
    <scope>NUCLEOTIDE SEQUENCE [LARGE SCALE GENOMIC DNA]</scope>
    <source>
        <strain evidence="3">ATCC 43989 / DSM 5975 / JCM 20966 / LMG 6465 / NBRC 14845 / NCIMB 13405 / ORS 571</strain>
    </source>
</reference>